<evidence type="ECO:0000256" key="1">
    <source>
        <dbReference type="SAM" id="SignalP"/>
    </source>
</evidence>
<dbReference type="OrthoDB" id="447173at2759"/>
<organism evidence="2 3">
    <name type="scientific">Callosobruchus maculatus</name>
    <name type="common">Southern cowpea weevil</name>
    <name type="synonym">Pulse bruchid</name>
    <dbReference type="NCBI Taxonomy" id="64391"/>
    <lineage>
        <taxon>Eukaryota</taxon>
        <taxon>Metazoa</taxon>
        <taxon>Ecdysozoa</taxon>
        <taxon>Arthropoda</taxon>
        <taxon>Hexapoda</taxon>
        <taxon>Insecta</taxon>
        <taxon>Pterygota</taxon>
        <taxon>Neoptera</taxon>
        <taxon>Endopterygota</taxon>
        <taxon>Coleoptera</taxon>
        <taxon>Polyphaga</taxon>
        <taxon>Cucujiformia</taxon>
        <taxon>Chrysomeloidea</taxon>
        <taxon>Chrysomelidae</taxon>
        <taxon>Bruchinae</taxon>
        <taxon>Bruchini</taxon>
        <taxon>Callosobruchus</taxon>
    </lineage>
</organism>
<sequence>MPTLLIIYLTQTAQLVAASSFPLPQMKSKGVYFVKKSPVPVPKQTPSEVVIPGDLSCK</sequence>
<keyword evidence="3" id="KW-1185">Reference proteome</keyword>
<protein>
    <recommendedName>
        <fullName evidence="4">Secreted protein</fullName>
    </recommendedName>
</protein>
<accession>A0A653BZD3</accession>
<dbReference type="Proteomes" id="UP000410492">
    <property type="component" value="Unassembled WGS sequence"/>
</dbReference>
<feature type="signal peptide" evidence="1">
    <location>
        <begin position="1"/>
        <end position="18"/>
    </location>
</feature>
<proteinExistence type="predicted"/>
<dbReference type="EMBL" id="CAACVG010006680">
    <property type="protein sequence ID" value="VEN40994.1"/>
    <property type="molecule type" value="Genomic_DNA"/>
</dbReference>
<keyword evidence="1" id="KW-0732">Signal</keyword>
<name>A0A653BZD3_CALMS</name>
<evidence type="ECO:0000313" key="2">
    <source>
        <dbReference type="EMBL" id="VEN40994.1"/>
    </source>
</evidence>
<reference evidence="2 3" key="1">
    <citation type="submission" date="2019-01" db="EMBL/GenBank/DDBJ databases">
        <authorList>
            <person name="Sayadi A."/>
        </authorList>
    </citation>
    <scope>NUCLEOTIDE SEQUENCE [LARGE SCALE GENOMIC DNA]</scope>
</reference>
<gene>
    <name evidence="2" type="ORF">CALMAC_LOCUS4976</name>
</gene>
<evidence type="ECO:0000313" key="3">
    <source>
        <dbReference type="Proteomes" id="UP000410492"/>
    </source>
</evidence>
<dbReference type="AlphaFoldDB" id="A0A653BZD3"/>
<evidence type="ECO:0008006" key="4">
    <source>
        <dbReference type="Google" id="ProtNLM"/>
    </source>
</evidence>
<feature type="chain" id="PRO_5024814443" description="Secreted protein" evidence="1">
    <location>
        <begin position="19"/>
        <end position="58"/>
    </location>
</feature>
<feature type="non-terminal residue" evidence="2">
    <location>
        <position position="58"/>
    </location>
</feature>